<sequence>MSEQTSWIKQTSATHVGHGGQEWWRTSAVYQVYPRSWADSNGDGVGDLPGITAKLPYLRDLGVDALWISPFYTSPMADAGYDVADYRDIDPLFGTLADADKLIARAHELDLRVIVDLVPNHSSDEHEWFKAALAAGPGSPERERYLFRDGKGENGELPPNDWQAIFGGNAWTRVSDADGNPEQWYLHLFDPKQPDFNWNNPEVRDEFVSILTFWLDRGVDGFRVDVAHSLIKADGLPDHAAHAQMAGTGDASHDNGGPMWDQEGVHEIYRAWRELLDSYNPRDADGYDSAADRAMCAEAWVSPPERLARYVRPDEFHQAFNFAFLETPWRAADLHESITSSYRSNDSVGAPTTWVLSNHDVVRHATRLALPVGQPRPNGIRAEDPQPDAALGLRRALAATALELALPGGAYLYQGEELGLPDHTTMPDEARQDPTWERSEHTEAGRDGCRVPMPWVKDAPSFGFGPSEATWLPQPEVYGDLAVDQQDGVAGSTLEFYRRMLRERHARELGSGSLTWVEGAGDDVVAFVNSRDGHEDLWVVTNFGEPVALPDDAFVVLSSGDADSLTVERDVTVWFTRA</sequence>
<dbReference type="Gene3D" id="3.90.400.10">
    <property type="entry name" value="Oligo-1,6-glucosidase, Domain 2"/>
    <property type="match status" value="1"/>
</dbReference>
<dbReference type="HOGENOM" id="CLU_006462_2_3_11"/>
<dbReference type="GeneID" id="41840604"/>
<dbReference type="PANTHER" id="PTHR10357:SF179">
    <property type="entry name" value="NEUTRAL AND BASIC AMINO ACID TRANSPORT PROTEIN RBAT"/>
    <property type="match status" value="1"/>
</dbReference>
<dbReference type="Proteomes" id="UP000027986">
    <property type="component" value="Chromosome"/>
</dbReference>
<dbReference type="GO" id="GO:0004556">
    <property type="term" value="F:alpha-amylase activity"/>
    <property type="evidence" value="ECO:0007669"/>
    <property type="project" value="TreeGrafter"/>
</dbReference>
<evidence type="ECO:0000313" key="5">
    <source>
        <dbReference type="EMBL" id="AIF40460.1"/>
    </source>
</evidence>
<organism evidence="5 6">
    <name type="scientific">Dermacoccus nishinomiyaensis</name>
    <dbReference type="NCBI Taxonomy" id="1274"/>
    <lineage>
        <taxon>Bacteria</taxon>
        <taxon>Bacillati</taxon>
        <taxon>Actinomycetota</taxon>
        <taxon>Actinomycetes</taxon>
        <taxon>Micrococcales</taxon>
        <taxon>Dermacoccaceae</taxon>
        <taxon>Dermacoccus</taxon>
    </lineage>
</organism>
<dbReference type="FunFam" id="3.90.400.10:FF:000001">
    <property type="entry name" value="Maltase A3, isoform A"/>
    <property type="match status" value="1"/>
</dbReference>
<feature type="compositionally biased region" description="Basic and acidic residues" evidence="3">
    <location>
        <begin position="425"/>
        <end position="449"/>
    </location>
</feature>
<proteinExistence type="inferred from homology"/>
<dbReference type="Gene3D" id="3.20.20.80">
    <property type="entry name" value="Glycosidases"/>
    <property type="match status" value="2"/>
</dbReference>
<dbReference type="EMBL" id="CP008889">
    <property type="protein sequence ID" value="AIF40460.1"/>
    <property type="molecule type" value="Genomic_DNA"/>
</dbReference>
<dbReference type="InterPro" id="IPR017853">
    <property type="entry name" value="GH"/>
</dbReference>
<dbReference type="InterPro" id="IPR006047">
    <property type="entry name" value="GH13_cat_dom"/>
</dbReference>
<dbReference type="CDD" id="cd11332">
    <property type="entry name" value="AmyAc_OligoGlu_TS"/>
    <property type="match status" value="1"/>
</dbReference>
<evidence type="ECO:0000256" key="2">
    <source>
        <dbReference type="ARBA" id="ARBA00023180"/>
    </source>
</evidence>
<evidence type="ECO:0000259" key="4">
    <source>
        <dbReference type="SMART" id="SM00642"/>
    </source>
</evidence>
<dbReference type="GO" id="GO:0009313">
    <property type="term" value="P:oligosaccharide catabolic process"/>
    <property type="evidence" value="ECO:0007669"/>
    <property type="project" value="TreeGrafter"/>
</dbReference>
<feature type="region of interest" description="Disordered" evidence="3">
    <location>
        <begin position="422"/>
        <end position="452"/>
    </location>
</feature>
<name>A0A075JF96_9MICO</name>
<dbReference type="eggNOG" id="COG0366">
    <property type="taxonomic scope" value="Bacteria"/>
</dbReference>
<accession>A0A075JF96</accession>
<feature type="domain" description="Glycosyl hydrolase family 13 catalytic" evidence="4">
    <location>
        <begin position="31"/>
        <end position="450"/>
    </location>
</feature>
<dbReference type="PANTHER" id="PTHR10357">
    <property type="entry name" value="ALPHA-AMYLASE FAMILY MEMBER"/>
    <property type="match status" value="1"/>
</dbReference>
<dbReference type="AlphaFoldDB" id="A0A075JF96"/>
<dbReference type="RefSeq" id="WP_006945965.1">
    <property type="nucleotide sequence ID" value="NZ_CP008889.1"/>
</dbReference>
<dbReference type="KEGG" id="dni:HX89_05315"/>
<keyword evidence="6" id="KW-1185">Reference proteome</keyword>
<dbReference type="SMART" id="SM00642">
    <property type="entry name" value="Aamy"/>
    <property type="match status" value="1"/>
</dbReference>
<dbReference type="InterPro" id="IPR045857">
    <property type="entry name" value="O16G_dom_2"/>
</dbReference>
<dbReference type="SUPFAM" id="SSF51445">
    <property type="entry name" value="(Trans)glycosidases"/>
    <property type="match status" value="1"/>
</dbReference>
<evidence type="ECO:0000256" key="3">
    <source>
        <dbReference type="SAM" id="MobiDB-lite"/>
    </source>
</evidence>
<gene>
    <name evidence="5" type="ORF">HX89_05315</name>
</gene>
<evidence type="ECO:0000313" key="6">
    <source>
        <dbReference type="Proteomes" id="UP000027986"/>
    </source>
</evidence>
<reference evidence="5 6" key="1">
    <citation type="submission" date="2014-07" db="EMBL/GenBank/DDBJ databases">
        <title>Genome Sequencing of Dermacoccus nishinomiyaensis.</title>
        <authorList>
            <person name="Hong K.W."/>
            <person name="Chan K.G."/>
        </authorList>
    </citation>
    <scope>NUCLEOTIDE SEQUENCE [LARGE SCALE GENOMIC DNA]</scope>
    <source>
        <strain evidence="5 6">M25</strain>
    </source>
</reference>
<keyword evidence="2" id="KW-0325">Glycoprotein</keyword>
<evidence type="ECO:0000256" key="1">
    <source>
        <dbReference type="ARBA" id="ARBA00008061"/>
    </source>
</evidence>
<protein>
    <submittedName>
        <fullName evidence="5">Alpha-amylase</fullName>
    </submittedName>
</protein>
<comment type="similarity">
    <text evidence="1">Belongs to the glycosyl hydrolase 13 family.</text>
</comment>
<dbReference type="Pfam" id="PF00128">
    <property type="entry name" value="Alpha-amylase"/>
    <property type="match status" value="1"/>
</dbReference>